<dbReference type="NCBIfam" id="TIGR01767">
    <property type="entry name" value="MTRK"/>
    <property type="match status" value="1"/>
</dbReference>
<dbReference type="EC" id="2.7.1.100" evidence="3"/>
<organism evidence="10 11">
    <name type="scientific">Bradyrhizobium vignae</name>
    <dbReference type="NCBI Taxonomy" id="1549949"/>
    <lineage>
        <taxon>Bacteria</taxon>
        <taxon>Pseudomonadati</taxon>
        <taxon>Pseudomonadota</taxon>
        <taxon>Alphaproteobacteria</taxon>
        <taxon>Hyphomicrobiales</taxon>
        <taxon>Nitrobacteraceae</taxon>
        <taxon>Bradyrhizobium</taxon>
    </lineage>
</organism>
<dbReference type="PANTHER" id="PTHR34273:SF2">
    <property type="entry name" value="METHYLTHIORIBOSE KINASE"/>
    <property type="match status" value="1"/>
</dbReference>
<dbReference type="PIRSF" id="PIRSF031134">
    <property type="entry name" value="MTRK"/>
    <property type="match status" value="1"/>
</dbReference>
<dbReference type="GO" id="GO:0046522">
    <property type="term" value="F:S-methyl-5-thioribose kinase activity"/>
    <property type="evidence" value="ECO:0007669"/>
    <property type="project" value="UniProtKB-EC"/>
</dbReference>
<evidence type="ECO:0000313" key="12">
    <source>
        <dbReference type="Proteomes" id="UP000669317"/>
    </source>
</evidence>
<evidence type="ECO:0000256" key="2">
    <source>
        <dbReference type="ARBA" id="ARBA00011738"/>
    </source>
</evidence>
<dbReference type="GO" id="GO:0005524">
    <property type="term" value="F:ATP binding"/>
    <property type="evidence" value="ECO:0007669"/>
    <property type="project" value="UniProtKB-KW"/>
</dbReference>
<evidence type="ECO:0000313" key="9">
    <source>
        <dbReference type="EMBL" id="MBP0113670.1"/>
    </source>
</evidence>
<dbReference type="OrthoDB" id="9777791at2"/>
<dbReference type="Gene3D" id="3.30.200.20">
    <property type="entry name" value="Phosphorylase Kinase, domain 1"/>
    <property type="match status" value="1"/>
</dbReference>
<dbReference type="Proteomes" id="UP000669317">
    <property type="component" value="Unassembled WGS sequence"/>
</dbReference>
<dbReference type="Proteomes" id="UP000246085">
    <property type="component" value="Chromosome BRAD3257"/>
</dbReference>
<dbReference type="RefSeq" id="WP_122403014.1">
    <property type="nucleotide sequence ID" value="NZ_JAGIKT010000049.1"/>
</dbReference>
<keyword evidence="12" id="KW-1185">Reference proteome</keyword>
<dbReference type="InterPro" id="IPR002575">
    <property type="entry name" value="Aminoglycoside_PTrfase"/>
</dbReference>
<evidence type="ECO:0000256" key="1">
    <source>
        <dbReference type="ARBA" id="ARBA00010165"/>
    </source>
</evidence>
<dbReference type="EMBL" id="JAGIKT010000049">
    <property type="protein sequence ID" value="MBP0113670.1"/>
    <property type="molecule type" value="Genomic_DNA"/>
</dbReference>
<dbReference type="Pfam" id="PF01636">
    <property type="entry name" value="APH"/>
    <property type="match status" value="1"/>
</dbReference>
<dbReference type="KEGG" id="bvz:BRAD3257_4140"/>
<keyword evidence="7" id="KW-0067">ATP-binding</keyword>
<evidence type="ECO:0000256" key="3">
    <source>
        <dbReference type="ARBA" id="ARBA00012128"/>
    </source>
</evidence>
<dbReference type="Gene3D" id="3.90.1200.10">
    <property type="match status" value="1"/>
</dbReference>
<keyword evidence="5" id="KW-0547">Nucleotide-binding</keyword>
<reference evidence="9 12" key="2">
    <citation type="submission" date="2021-03" db="EMBL/GenBank/DDBJ databases">
        <title>Genome Sequence of Bradyrhizobium vignae strain ISRA400.</title>
        <authorList>
            <person name="Tisa L.S."/>
            <person name="Svistoonoff S."/>
            <person name="Hocher V."/>
            <person name="Fall S."/>
            <person name="Zaiya A."/>
            <person name="Naing D."/>
            <person name="Niang N."/>
            <person name="Diouf A."/>
            <person name="Dasylva M.C."/>
            <person name="Toure O."/>
            <person name="Gueye M."/>
            <person name="Gully D."/>
            <person name="Tisseyre P."/>
            <person name="Simpson S."/>
            <person name="Morris K."/>
            <person name="Thomas W.K."/>
        </authorList>
    </citation>
    <scope>NUCLEOTIDE SEQUENCE [LARGE SCALE GENOMIC DNA]</scope>
    <source>
        <strain evidence="9 12">ISRA400</strain>
    </source>
</reference>
<name>A0A2U3Q156_9BRAD</name>
<comment type="subunit">
    <text evidence="2">Homodimer.</text>
</comment>
<evidence type="ECO:0000256" key="7">
    <source>
        <dbReference type="ARBA" id="ARBA00022840"/>
    </source>
</evidence>
<sequence>MTGDRAGDYRILHEAALRDYLAALPDLKVRLGGDPVSWAITEVGDGNLNLVFIVKGARGGIAVKQALPYVRLVGESWPLPLSRAHYEYLALSRQAELAPGLVPALLHHNEKLALTVMELLEPHIIMRKGLVAGTKYPRFADDITTFMARTLFFTSDLALSAAEKKQGIAAFAGNHALCKITEDLIFTDPYRIAEQNRWTVPYLDGVAADLRDDMDLHIAISRLKLKFMASPEALIHGDLHTGSIMVTDSQTRVIDPEFAFYGPMGFDAGAVLANLLMAYFASAGHEGAPGDRAAFEAWVLETVENVWTGFAGKFLDLWRGSAAGDAYPVSLFGGEKGTARLEAERQAYMQRLFADTVGFAAAKIIRRIFGLAHNIDFELIEDLRMRATTEARAVRLARTMMVETGAFRTVTDVTGAARKLRNWMPELSG</sequence>
<proteinExistence type="inferred from homology"/>
<accession>A0A4Q0QF26</accession>
<protein>
    <recommendedName>
        <fullName evidence="3">S-methyl-5-thioribose kinase</fullName>
        <ecNumber evidence="3">2.7.1.100</ecNumber>
    </recommendedName>
</protein>
<dbReference type="InterPro" id="IPR011009">
    <property type="entry name" value="Kinase-like_dom_sf"/>
</dbReference>
<evidence type="ECO:0000313" key="10">
    <source>
        <dbReference type="EMBL" id="SPP95145.1"/>
    </source>
</evidence>
<evidence type="ECO:0000256" key="6">
    <source>
        <dbReference type="ARBA" id="ARBA00022777"/>
    </source>
</evidence>
<evidence type="ECO:0000259" key="8">
    <source>
        <dbReference type="Pfam" id="PF01636"/>
    </source>
</evidence>
<evidence type="ECO:0000313" key="11">
    <source>
        <dbReference type="Proteomes" id="UP000246085"/>
    </source>
</evidence>
<keyword evidence="4 10" id="KW-0808">Transferase</keyword>
<reference evidence="10 11" key="1">
    <citation type="submission" date="2018-03" db="EMBL/GenBank/DDBJ databases">
        <authorList>
            <person name="Gully D."/>
        </authorList>
    </citation>
    <scope>NUCLEOTIDE SEQUENCE [LARGE SCALE GENOMIC DNA]</scope>
    <source>
        <strain evidence="10">ORS3257</strain>
    </source>
</reference>
<accession>A0A2U3Q156</accession>
<gene>
    <name evidence="10" type="primary">mtnK</name>
    <name evidence="10" type="ORF">BRAD3257_4140</name>
    <name evidence="9" type="ORF">JWS04_21800</name>
</gene>
<dbReference type="EMBL" id="LS398110">
    <property type="protein sequence ID" value="SPP95145.1"/>
    <property type="molecule type" value="Genomic_DNA"/>
</dbReference>
<evidence type="ECO:0000256" key="4">
    <source>
        <dbReference type="ARBA" id="ARBA00022679"/>
    </source>
</evidence>
<dbReference type="GO" id="GO:0009086">
    <property type="term" value="P:methionine biosynthetic process"/>
    <property type="evidence" value="ECO:0007669"/>
    <property type="project" value="InterPro"/>
</dbReference>
<keyword evidence="6 10" id="KW-0418">Kinase</keyword>
<evidence type="ECO:0000256" key="5">
    <source>
        <dbReference type="ARBA" id="ARBA00022741"/>
    </source>
</evidence>
<dbReference type="AlphaFoldDB" id="A0A2U3Q156"/>
<dbReference type="InterPro" id="IPR009212">
    <property type="entry name" value="Methylthioribose_kinase"/>
</dbReference>
<dbReference type="PANTHER" id="PTHR34273">
    <property type="entry name" value="METHYLTHIORIBOSE KINASE"/>
    <property type="match status" value="1"/>
</dbReference>
<feature type="domain" description="Aminoglycoside phosphotransferase" evidence="8">
    <location>
        <begin position="40"/>
        <end position="274"/>
    </location>
</feature>
<dbReference type="SUPFAM" id="SSF56112">
    <property type="entry name" value="Protein kinase-like (PK-like)"/>
    <property type="match status" value="1"/>
</dbReference>
<comment type="similarity">
    <text evidence="1">Belongs to the methylthioribose kinase family.</text>
</comment>